<dbReference type="OrthoDB" id="1721346at2759"/>
<keyword evidence="4" id="KW-0653">Protein transport</keyword>
<keyword evidence="8" id="KW-1185">Reference proteome</keyword>
<dbReference type="GO" id="GO:0005634">
    <property type="term" value="C:nucleus"/>
    <property type="evidence" value="ECO:0007669"/>
    <property type="project" value="UniProtKB-SubCell"/>
</dbReference>
<evidence type="ECO:0000256" key="1">
    <source>
        <dbReference type="ARBA" id="ARBA00004123"/>
    </source>
</evidence>
<dbReference type="AlphaFoldDB" id="A0A8X7WP54"/>
<protein>
    <recommendedName>
        <fullName evidence="6">Exportin-1 C-terminal domain-containing protein</fullName>
    </recommendedName>
</protein>
<evidence type="ECO:0000313" key="8">
    <source>
        <dbReference type="Proteomes" id="UP000886595"/>
    </source>
</evidence>
<gene>
    <name evidence="7" type="ORF">Bca52824_004961</name>
</gene>
<organism evidence="7 8">
    <name type="scientific">Brassica carinata</name>
    <name type="common">Ethiopian mustard</name>
    <name type="synonym">Abyssinian cabbage</name>
    <dbReference type="NCBI Taxonomy" id="52824"/>
    <lineage>
        <taxon>Eukaryota</taxon>
        <taxon>Viridiplantae</taxon>
        <taxon>Streptophyta</taxon>
        <taxon>Embryophyta</taxon>
        <taxon>Tracheophyta</taxon>
        <taxon>Spermatophyta</taxon>
        <taxon>Magnoliopsida</taxon>
        <taxon>eudicotyledons</taxon>
        <taxon>Gunneridae</taxon>
        <taxon>Pentapetalae</taxon>
        <taxon>rosids</taxon>
        <taxon>malvids</taxon>
        <taxon>Brassicales</taxon>
        <taxon>Brassicaceae</taxon>
        <taxon>Brassiceae</taxon>
        <taxon>Brassica</taxon>
    </lineage>
</organism>
<accession>A0A8X7WP54</accession>
<keyword evidence="5" id="KW-0539">Nucleus</keyword>
<keyword evidence="3" id="KW-0813">Transport</keyword>
<name>A0A8X7WP54_BRACI</name>
<dbReference type="GO" id="GO:0005049">
    <property type="term" value="F:nuclear export signal receptor activity"/>
    <property type="evidence" value="ECO:0007669"/>
    <property type="project" value="InterPro"/>
</dbReference>
<evidence type="ECO:0000256" key="3">
    <source>
        <dbReference type="ARBA" id="ARBA00022448"/>
    </source>
</evidence>
<dbReference type="Gene3D" id="1.25.10.10">
    <property type="entry name" value="Leucine-rich Repeat Variant"/>
    <property type="match status" value="1"/>
</dbReference>
<dbReference type="Pfam" id="PF08767">
    <property type="entry name" value="CRM1_C"/>
    <property type="match status" value="1"/>
</dbReference>
<dbReference type="InterPro" id="IPR014877">
    <property type="entry name" value="XPO1_C_dom"/>
</dbReference>
<reference evidence="7 8" key="1">
    <citation type="submission" date="2020-02" db="EMBL/GenBank/DDBJ databases">
        <authorList>
            <person name="Ma Q."/>
            <person name="Huang Y."/>
            <person name="Song X."/>
            <person name="Pei D."/>
        </authorList>
    </citation>
    <scope>NUCLEOTIDE SEQUENCE [LARGE SCALE GENOMIC DNA]</scope>
    <source>
        <strain evidence="7">Sxm20200214</strain>
        <tissue evidence="7">Leaf</tissue>
    </source>
</reference>
<dbReference type="SUPFAM" id="SSF48371">
    <property type="entry name" value="ARM repeat"/>
    <property type="match status" value="1"/>
</dbReference>
<feature type="domain" description="Exportin-1 C-terminal" evidence="6">
    <location>
        <begin position="61"/>
        <end position="99"/>
    </location>
</feature>
<comment type="caution">
    <text evidence="7">The sequence shown here is derived from an EMBL/GenBank/DDBJ whole genome shotgun (WGS) entry which is preliminary data.</text>
</comment>
<evidence type="ECO:0000313" key="7">
    <source>
        <dbReference type="EMBL" id="KAG2333781.1"/>
    </source>
</evidence>
<evidence type="ECO:0000256" key="2">
    <source>
        <dbReference type="ARBA" id="ARBA00009466"/>
    </source>
</evidence>
<evidence type="ECO:0000259" key="6">
    <source>
        <dbReference type="Pfam" id="PF08767"/>
    </source>
</evidence>
<sequence>MMKKDNNKTRCLTSFAWLLTLTGRRRHCLRWFIDCFHVNSHCVINICFFFYLCHYLILVTSTTAAEVTQFVNGLYESRNDPSEFKKNIRDFLVQSKEFSAQDNKDLYAEEAAAQREQERQRMLSIPGLVAPNEIQDEMVDS</sequence>
<evidence type="ECO:0000256" key="5">
    <source>
        <dbReference type="ARBA" id="ARBA00023242"/>
    </source>
</evidence>
<dbReference type="InterPro" id="IPR011989">
    <property type="entry name" value="ARM-like"/>
</dbReference>
<comment type="subcellular location">
    <subcellularLocation>
        <location evidence="1">Nucleus</location>
    </subcellularLocation>
</comment>
<evidence type="ECO:0000256" key="4">
    <source>
        <dbReference type="ARBA" id="ARBA00022927"/>
    </source>
</evidence>
<dbReference type="GO" id="GO:0015031">
    <property type="term" value="P:protein transport"/>
    <property type="evidence" value="ECO:0007669"/>
    <property type="project" value="UniProtKB-KW"/>
</dbReference>
<dbReference type="Proteomes" id="UP000886595">
    <property type="component" value="Unassembled WGS sequence"/>
</dbReference>
<proteinExistence type="inferred from homology"/>
<dbReference type="InterPro" id="IPR016024">
    <property type="entry name" value="ARM-type_fold"/>
</dbReference>
<comment type="similarity">
    <text evidence="2">Belongs to the exportin family.</text>
</comment>
<dbReference type="EMBL" id="JAAMPC010000001">
    <property type="protein sequence ID" value="KAG2333781.1"/>
    <property type="molecule type" value="Genomic_DNA"/>
</dbReference>